<evidence type="ECO:0000313" key="2">
    <source>
        <dbReference type="EMBL" id="SHE73840.1"/>
    </source>
</evidence>
<dbReference type="Proteomes" id="UP000184204">
    <property type="component" value="Unassembled WGS sequence"/>
</dbReference>
<dbReference type="GO" id="GO:0000160">
    <property type="term" value="P:phosphorelay signal transduction system"/>
    <property type="evidence" value="ECO:0007669"/>
    <property type="project" value="InterPro"/>
</dbReference>
<dbReference type="EMBL" id="CP014223">
    <property type="protein sequence ID" value="AMJ40804.1"/>
    <property type="molecule type" value="Genomic_DNA"/>
</dbReference>
<evidence type="ECO:0000313" key="3">
    <source>
        <dbReference type="Proteomes" id="UP000068026"/>
    </source>
</evidence>
<proteinExistence type="predicted"/>
<reference evidence="2" key="4">
    <citation type="submission" date="2016-11" db="EMBL/GenBank/DDBJ databases">
        <authorList>
            <person name="Varghese N."/>
            <person name="Submissions S."/>
        </authorList>
    </citation>
    <scope>NUCLEOTIDE SEQUENCE</scope>
    <source>
        <strain evidence="2">DSM 1682</strain>
    </source>
</reference>
<dbReference type="EMBL" id="FQUA01000006">
    <property type="protein sequence ID" value="SHE73840.1"/>
    <property type="molecule type" value="Genomic_DNA"/>
</dbReference>
<name>A0A0X1U794_ANAPI</name>
<reference evidence="3" key="2">
    <citation type="submission" date="2016-01" db="EMBL/GenBank/DDBJ databases">
        <authorList>
            <person name="Poehlein A."/>
            <person name="Schlien K."/>
            <person name="Gottschalk G."/>
            <person name="Buckel W."/>
            <person name="Daniel R."/>
        </authorList>
    </citation>
    <scope>NUCLEOTIDE SEQUENCE [LARGE SCALE GENOMIC DNA]</scope>
    <source>
        <strain evidence="3">X2</strain>
    </source>
</reference>
<evidence type="ECO:0008006" key="5">
    <source>
        <dbReference type="Google" id="ProtNLM"/>
    </source>
</evidence>
<organism evidence="2 4">
    <name type="scientific">Anaerotignum propionicum DSM 1682</name>
    <dbReference type="NCBI Taxonomy" id="991789"/>
    <lineage>
        <taxon>Bacteria</taxon>
        <taxon>Bacillati</taxon>
        <taxon>Bacillota</taxon>
        <taxon>Clostridia</taxon>
        <taxon>Lachnospirales</taxon>
        <taxon>Anaerotignaceae</taxon>
        <taxon>Anaerotignum</taxon>
    </lineage>
</organism>
<reference evidence="1 3" key="1">
    <citation type="journal article" date="2016" name="Genome Announc.">
        <title>Complete Genome Sequence of the Amino Acid-Fermenting Clostridium propionicum X2 (DSM 1682).</title>
        <authorList>
            <person name="Poehlein A."/>
            <person name="Schlien K."/>
            <person name="Chowdhury N.P."/>
            <person name="Gottschalk G."/>
            <person name="Buckel W."/>
            <person name="Daniel R."/>
        </authorList>
    </citation>
    <scope>NUCLEOTIDE SEQUENCE [LARGE SCALE GENOMIC DNA]</scope>
    <source>
        <strain evidence="1 3">X2</strain>
    </source>
</reference>
<keyword evidence="3" id="KW-1185">Reference proteome</keyword>
<dbReference type="KEGG" id="cpro:CPRO_12110"/>
<dbReference type="SUPFAM" id="SSF47226">
    <property type="entry name" value="Histidine-containing phosphotransfer domain, HPT domain"/>
    <property type="match status" value="1"/>
</dbReference>
<protein>
    <recommendedName>
        <fullName evidence="5">Hpt domain protein</fullName>
    </recommendedName>
</protein>
<gene>
    <name evidence="1" type="ORF">CPRO_12110</name>
    <name evidence="2" type="ORF">SAMN02745151_01622</name>
</gene>
<dbReference type="AlphaFoldDB" id="A0A0X1U794"/>
<dbReference type="Proteomes" id="UP000068026">
    <property type="component" value="Chromosome"/>
</dbReference>
<dbReference type="Gene3D" id="1.20.120.160">
    <property type="entry name" value="HPT domain"/>
    <property type="match status" value="1"/>
</dbReference>
<sequence>MGCKMDSEILKSSGIDFDKGVARFLGDRQLYESILITFLYDDTFEKGKAALETENYKNLYEFVHTLKGVAGNTDMTTLYLTTAVLSEYLRKCEVPEKDRVFHLFCGMEEAYYAVMKGIAAAKEA</sequence>
<dbReference type="InterPro" id="IPR036641">
    <property type="entry name" value="HPT_dom_sf"/>
</dbReference>
<evidence type="ECO:0000313" key="1">
    <source>
        <dbReference type="EMBL" id="AMJ40804.1"/>
    </source>
</evidence>
<reference evidence="4" key="3">
    <citation type="submission" date="2016-11" db="EMBL/GenBank/DDBJ databases">
        <authorList>
            <person name="Jaros S."/>
            <person name="Januszkiewicz K."/>
            <person name="Wedrychowicz H."/>
        </authorList>
    </citation>
    <scope>NUCLEOTIDE SEQUENCE [LARGE SCALE GENOMIC DNA]</scope>
    <source>
        <strain evidence="4">DSM 1682</strain>
    </source>
</reference>
<evidence type="ECO:0000313" key="4">
    <source>
        <dbReference type="Proteomes" id="UP000184204"/>
    </source>
</evidence>
<accession>A0A0X1U794</accession>